<keyword evidence="1" id="KW-1133">Transmembrane helix</keyword>
<gene>
    <name evidence="2" type="ORF">HP555_12600</name>
</gene>
<dbReference type="KEGG" id="dog:HP555_12600"/>
<accession>A0A7T6ARK2</accession>
<keyword evidence="1" id="KW-0812">Transmembrane</keyword>
<dbReference type="Proteomes" id="UP000596092">
    <property type="component" value="Chromosome"/>
</dbReference>
<dbReference type="AlphaFoldDB" id="A0A7T6ARK2"/>
<dbReference type="InterPro" id="IPR036291">
    <property type="entry name" value="NAD(P)-bd_dom_sf"/>
</dbReference>
<organism evidence="2 3">
    <name type="scientific">Desulfobulbus oligotrophicus</name>
    <dbReference type="NCBI Taxonomy" id="1909699"/>
    <lineage>
        <taxon>Bacteria</taxon>
        <taxon>Pseudomonadati</taxon>
        <taxon>Thermodesulfobacteriota</taxon>
        <taxon>Desulfobulbia</taxon>
        <taxon>Desulfobulbales</taxon>
        <taxon>Desulfobulbaceae</taxon>
        <taxon>Desulfobulbus</taxon>
    </lineage>
</organism>
<evidence type="ECO:0000256" key="1">
    <source>
        <dbReference type="SAM" id="Phobius"/>
    </source>
</evidence>
<reference evidence="2 3" key="1">
    <citation type="submission" date="2020-05" db="EMBL/GenBank/DDBJ databases">
        <title>Complete genome of Desulfobulbus oligotrophicus.</title>
        <authorList>
            <person name="Podar M."/>
        </authorList>
    </citation>
    <scope>NUCLEOTIDE SEQUENCE [LARGE SCALE GENOMIC DNA]</scope>
    <source>
        <strain evidence="2 3">Prop6</strain>
    </source>
</reference>
<evidence type="ECO:0000313" key="2">
    <source>
        <dbReference type="EMBL" id="QQG66648.1"/>
    </source>
</evidence>
<protein>
    <submittedName>
        <fullName evidence="2">Uncharacterized protein</fullName>
    </submittedName>
</protein>
<keyword evidence="3" id="KW-1185">Reference proteome</keyword>
<proteinExistence type="predicted"/>
<sequence length="370" mass="41881">MIRFFRQFIFMMFAVVLRWPIWLLIWLVGRSGLLKTLFLIYPTDKSECLDFCPDIKMLRNFLSGRPTPAGLIMNGWLPMGVYLVIPDQALELMRKKNRYIVERIMRRMHWVQKLSGAKTIGLAGQLGPIFEKRHGIPMVHPFYSSMNGNLFSIKAAMDHILSADKKRPWQVSVAIVGGGELGEELQHYLSCGGYQLTMVDVRYARNGDVKLSDEQAANRQLSDVNIVINLLPRGKDFMECQLHERIPGSAVIIDFSRPPIRPQDIQQKVVMGNRVQCQGIRFFMKLPGGWKGCELPACSMPSLVAALSGAIIASRKQFLEVAEELVFCTGLADQKTQLRRPSGSRWLGSLDVRNTTIHNARISCDVLPHL</sequence>
<dbReference type="EMBL" id="CP054140">
    <property type="protein sequence ID" value="QQG66648.1"/>
    <property type="molecule type" value="Genomic_DNA"/>
</dbReference>
<evidence type="ECO:0000313" key="3">
    <source>
        <dbReference type="Proteomes" id="UP000596092"/>
    </source>
</evidence>
<dbReference type="RefSeq" id="WP_199262932.1">
    <property type="nucleotide sequence ID" value="NZ_CP054140.1"/>
</dbReference>
<dbReference type="SUPFAM" id="SSF51735">
    <property type="entry name" value="NAD(P)-binding Rossmann-fold domains"/>
    <property type="match status" value="1"/>
</dbReference>
<feature type="transmembrane region" description="Helical" evidence="1">
    <location>
        <begin position="7"/>
        <end position="29"/>
    </location>
</feature>
<keyword evidence="1" id="KW-0472">Membrane</keyword>
<name>A0A7T6ARK2_9BACT</name>